<feature type="domain" description="Helicase/UvrB N-terminal" evidence="1">
    <location>
        <begin position="19"/>
        <end position="68"/>
    </location>
</feature>
<gene>
    <name evidence="2" type="ORF">HNP89_001461</name>
</gene>
<keyword evidence="2" id="KW-0347">Helicase</keyword>
<protein>
    <submittedName>
        <fullName evidence="2">Superfamily II DNA or RNA helicase</fullName>
    </submittedName>
</protein>
<evidence type="ECO:0000313" key="2">
    <source>
        <dbReference type="EMBL" id="MBA2853485.1"/>
    </source>
</evidence>
<dbReference type="GO" id="GO:0016787">
    <property type="term" value="F:hydrolase activity"/>
    <property type="evidence" value="ECO:0007669"/>
    <property type="project" value="InterPro"/>
</dbReference>
<keyword evidence="2" id="KW-0378">Hydrolase</keyword>
<dbReference type="Pfam" id="PF04851">
    <property type="entry name" value="ResIII"/>
    <property type="match status" value="1"/>
</dbReference>
<dbReference type="AlphaFoldDB" id="A0A7J9P1X3"/>
<dbReference type="InterPro" id="IPR006935">
    <property type="entry name" value="Helicase/UvrB_N"/>
</dbReference>
<dbReference type="InterPro" id="IPR027417">
    <property type="entry name" value="P-loop_NTPase"/>
</dbReference>
<proteinExistence type="predicted"/>
<keyword evidence="2" id="KW-0067">ATP-binding</keyword>
<sequence>MIPESPNMLEHIPDDFKYWRKYQQEKIEEILGHISNGKIIIVLNAPTGAGKSLYNISVGSILNSLKSYQIINIYIVHFDSLF</sequence>
<keyword evidence="2" id="KW-0547">Nucleotide-binding</keyword>
<dbReference type="EMBL" id="JACDUK010000003">
    <property type="protein sequence ID" value="MBA2853485.1"/>
    <property type="molecule type" value="Genomic_DNA"/>
</dbReference>
<dbReference type="GO" id="GO:0003677">
    <property type="term" value="F:DNA binding"/>
    <property type="evidence" value="ECO:0007669"/>
    <property type="project" value="InterPro"/>
</dbReference>
<evidence type="ECO:0000313" key="3">
    <source>
        <dbReference type="Proteomes" id="UP000522365"/>
    </source>
</evidence>
<dbReference type="Proteomes" id="UP000522365">
    <property type="component" value="Unassembled WGS sequence"/>
</dbReference>
<evidence type="ECO:0000259" key="1">
    <source>
        <dbReference type="Pfam" id="PF04851"/>
    </source>
</evidence>
<reference evidence="2 3" key="1">
    <citation type="submission" date="2020-07" db="EMBL/GenBank/DDBJ databases">
        <title>Genomic Encyclopedia of Type Strains, Phase IV (KMG-V): Genome sequencing to study the core and pangenomes of soil and plant-associated prokaryotes.</title>
        <authorList>
            <person name="Whitman W."/>
        </authorList>
    </citation>
    <scope>NUCLEOTIDE SEQUENCE [LARGE SCALE GENOMIC DNA]</scope>
    <source>
        <strain evidence="2 3">S1</strain>
    </source>
</reference>
<dbReference type="SUPFAM" id="SSF52540">
    <property type="entry name" value="P-loop containing nucleoside triphosphate hydrolases"/>
    <property type="match status" value="1"/>
</dbReference>
<dbReference type="RefSeq" id="WP_258559243.1">
    <property type="nucleotide sequence ID" value="NZ_JACDUK010000003.1"/>
</dbReference>
<dbReference type="GO" id="GO:0004386">
    <property type="term" value="F:helicase activity"/>
    <property type="evidence" value="ECO:0007669"/>
    <property type="project" value="UniProtKB-KW"/>
</dbReference>
<dbReference type="GO" id="GO:0005524">
    <property type="term" value="F:ATP binding"/>
    <property type="evidence" value="ECO:0007669"/>
    <property type="project" value="InterPro"/>
</dbReference>
<dbReference type="Gene3D" id="3.40.50.300">
    <property type="entry name" value="P-loop containing nucleotide triphosphate hydrolases"/>
    <property type="match status" value="1"/>
</dbReference>
<name>A0A7J9P1X3_METMI</name>
<organism evidence="2 3">
    <name type="scientific">Methanococcus maripaludis</name>
    <name type="common">Methanococcus deltae</name>
    <dbReference type="NCBI Taxonomy" id="39152"/>
    <lineage>
        <taxon>Archaea</taxon>
        <taxon>Methanobacteriati</taxon>
        <taxon>Methanobacteriota</taxon>
        <taxon>Methanomada group</taxon>
        <taxon>Methanococci</taxon>
        <taxon>Methanococcales</taxon>
        <taxon>Methanococcaceae</taxon>
        <taxon>Methanococcus</taxon>
    </lineage>
</organism>
<comment type="caution">
    <text evidence="2">The sequence shown here is derived from an EMBL/GenBank/DDBJ whole genome shotgun (WGS) entry which is preliminary data.</text>
</comment>
<accession>A0A7J9P1X3</accession>